<keyword evidence="3" id="KW-1185">Reference proteome</keyword>
<protein>
    <submittedName>
        <fullName evidence="2">Uncharacterized protein</fullName>
    </submittedName>
</protein>
<feature type="region of interest" description="Disordered" evidence="1">
    <location>
        <begin position="244"/>
        <end position="265"/>
    </location>
</feature>
<gene>
    <name evidence="2" type="ORF">MOQ_001231</name>
</gene>
<organism evidence="2 3">
    <name type="scientific">Trypanosoma cruzi marinkellei</name>
    <dbReference type="NCBI Taxonomy" id="85056"/>
    <lineage>
        <taxon>Eukaryota</taxon>
        <taxon>Discoba</taxon>
        <taxon>Euglenozoa</taxon>
        <taxon>Kinetoplastea</taxon>
        <taxon>Metakinetoplastina</taxon>
        <taxon>Trypanosomatida</taxon>
        <taxon>Trypanosomatidae</taxon>
        <taxon>Trypanosoma</taxon>
        <taxon>Schizotrypanum</taxon>
    </lineage>
</organism>
<sequence>MTEGFVLMNTSTSSPVCTLNREGSLHLRHREVRRVGLHKFIRCLVEAKASVEIFYRKLCVKNECRNPHLLLRVLLHLPHDENPTPFATVRPSHTHTLHLHNGFVVGMDSAVPDHTEPRRPNCHRLLFSSPLFLDVRGILVVEDKVDGVRVMAVELQRGRYSLLLHESGISNYCGVAKDVVVFALSKTHNKWHHRPLLPLKKKKGTGKTRRCSASLFSFAAGVTSRNTLKCGQRKGWRSFYARGAQMTRTNSPPSSHRQKTNTSRHTCIHPHKLMQGIRLLYSAIVKN</sequence>
<dbReference type="EMBL" id="AHKC01005471">
    <property type="protein sequence ID" value="EKF38558.1"/>
    <property type="molecule type" value="Genomic_DNA"/>
</dbReference>
<reference evidence="2 3" key="1">
    <citation type="journal article" date="2012" name="BMC Genomics">
        <title>Comparative genomic analysis of human infective Trypanosoma cruzi lineages with the bat-restricted subspecies T. cruzi marinkellei.</title>
        <authorList>
            <person name="Franzen O."/>
            <person name="Talavera-Lopez C."/>
            <person name="Ochaya S."/>
            <person name="Butler C.E."/>
            <person name="Messenger L.A."/>
            <person name="Lewis M.D."/>
            <person name="Llewellyn M.S."/>
            <person name="Marinkelle C.J."/>
            <person name="Tyler K.M."/>
            <person name="Miles M.A."/>
            <person name="Andersson B."/>
        </authorList>
    </citation>
    <scope>NUCLEOTIDE SEQUENCE [LARGE SCALE GENOMIC DNA]</scope>
    <source>
        <strain evidence="2 3">B7</strain>
    </source>
</reference>
<evidence type="ECO:0000313" key="2">
    <source>
        <dbReference type="EMBL" id="EKF38558.1"/>
    </source>
</evidence>
<evidence type="ECO:0000313" key="3">
    <source>
        <dbReference type="Proteomes" id="UP000007350"/>
    </source>
</evidence>
<comment type="caution">
    <text evidence="2">The sequence shown here is derived from an EMBL/GenBank/DDBJ whole genome shotgun (WGS) entry which is preliminary data.</text>
</comment>
<dbReference type="AlphaFoldDB" id="K2MTJ9"/>
<proteinExistence type="predicted"/>
<accession>K2MTJ9</accession>
<evidence type="ECO:0000256" key="1">
    <source>
        <dbReference type="SAM" id="MobiDB-lite"/>
    </source>
</evidence>
<dbReference type="Proteomes" id="UP000007350">
    <property type="component" value="Unassembled WGS sequence"/>
</dbReference>
<feature type="compositionally biased region" description="Polar residues" evidence="1">
    <location>
        <begin position="246"/>
        <end position="265"/>
    </location>
</feature>
<name>K2MTJ9_TRYCR</name>